<keyword evidence="7" id="KW-0175">Coiled coil</keyword>
<dbReference type="OrthoDB" id="684045at2759"/>
<dbReference type="Gene3D" id="3.10.450.240">
    <property type="match status" value="1"/>
</dbReference>
<feature type="domain" description="BTB" evidence="9">
    <location>
        <begin position="1041"/>
        <end position="1113"/>
    </location>
</feature>
<evidence type="ECO:0000256" key="1">
    <source>
        <dbReference type="ARBA" id="ARBA00004273"/>
    </source>
</evidence>
<dbReference type="GO" id="GO:0030150">
    <property type="term" value="P:protein import into mitochondrial matrix"/>
    <property type="evidence" value="ECO:0007669"/>
    <property type="project" value="TreeGrafter"/>
</dbReference>
<keyword evidence="4" id="KW-0809">Transit peptide</keyword>
<evidence type="ECO:0000313" key="10">
    <source>
        <dbReference type="EMBL" id="CAB3374581.1"/>
    </source>
</evidence>
<comment type="similarity">
    <text evidence="2">Belongs to the Tim44 family.</text>
</comment>
<dbReference type="InterPro" id="IPR007379">
    <property type="entry name" value="Tim44-like_dom"/>
</dbReference>
<organism evidence="10 11">
    <name type="scientific">Cloeon dipterum</name>
    <dbReference type="NCBI Taxonomy" id="197152"/>
    <lineage>
        <taxon>Eukaryota</taxon>
        <taxon>Metazoa</taxon>
        <taxon>Ecdysozoa</taxon>
        <taxon>Arthropoda</taxon>
        <taxon>Hexapoda</taxon>
        <taxon>Insecta</taxon>
        <taxon>Pterygota</taxon>
        <taxon>Palaeoptera</taxon>
        <taxon>Ephemeroptera</taxon>
        <taxon>Pisciforma</taxon>
        <taxon>Baetidae</taxon>
        <taxon>Cloeon</taxon>
    </lineage>
</organism>
<dbReference type="InterPro" id="IPR039544">
    <property type="entry name" value="Tim44-like"/>
</dbReference>
<dbReference type="SUPFAM" id="SSF54427">
    <property type="entry name" value="NTF2-like"/>
    <property type="match status" value="1"/>
</dbReference>
<dbReference type="InterPro" id="IPR011333">
    <property type="entry name" value="SKP1/BTB/POZ_sf"/>
</dbReference>
<evidence type="ECO:0000256" key="7">
    <source>
        <dbReference type="SAM" id="Coils"/>
    </source>
</evidence>
<feature type="region of interest" description="Disordered" evidence="8">
    <location>
        <begin position="1206"/>
        <end position="1235"/>
    </location>
</feature>
<keyword evidence="11" id="KW-1185">Reference proteome</keyword>
<keyword evidence="6" id="KW-0472">Membrane</keyword>
<evidence type="ECO:0000256" key="2">
    <source>
        <dbReference type="ARBA" id="ARBA00009597"/>
    </source>
</evidence>
<reference evidence="10 11" key="1">
    <citation type="submission" date="2020-04" db="EMBL/GenBank/DDBJ databases">
        <authorList>
            <person name="Alioto T."/>
            <person name="Alioto T."/>
            <person name="Gomez Garrido J."/>
        </authorList>
    </citation>
    <scope>NUCLEOTIDE SEQUENCE [LARGE SCALE GENOMIC DNA]</scope>
</reference>
<evidence type="ECO:0000256" key="8">
    <source>
        <dbReference type="SAM" id="MobiDB-lite"/>
    </source>
</evidence>
<proteinExistence type="inferred from homology"/>
<dbReference type="PANTHER" id="PTHR10721">
    <property type="entry name" value="MITOCHONDRIAL IMPORT INNER MEMBRANE TRANSLOCASE SUBUNIT TIM44"/>
    <property type="match status" value="1"/>
</dbReference>
<sequence>MLPRKLILRPSWPAIQRLSQTPSLTYPSSLILTKSIHKSQILENNPQKRPSFFSQVIDNIKQEMEKNKEMKENIKKFRQEAEKLEQSDALQKARQKFQSVESEANKGSEVLKERFGSLKDRMDEVLEEAGKTDIAKKAGKMTEEWGKTAKGAAESISETGQRLGKTQAFQAISQTASAVKQELDKTGMQVHMYCRPAKLRKRKEVPDDFEGRVVEPNLDATGMELHKDSKFFQSWQNFKDNNPYVNKVVDWKMKYDESENPVIRASRLLTEKVSDIMGGLFQKTELSETLTEICKADPHFDKNQFLLQCETDIIPNILEAMVQGDLEILKDWCHEAPYNILATPIKQARALGLKFQSKIIDIDNIDLALGKMMDQGPVLIITFTAQQIMCLKDSTGKVLEGKIISAKMAGESFYPGTWEIVKVELLSGSAETTGIEGTKLSLSETGDVTWTTPEGANLLPLFGCDTYEVISTSLGGVFIRFGTYAGHIFEFRVISQVSSNDSENCLYLACEDWCSFHCLKVISSQQKSPADVPFSLLSALNEGFFSDVSIDAANGKTFQAHSCILLTGSPQLGWQSWLEEVEKSSKSADNAAVPPTPLSGLPEDVLATVLHYIYSLSLPSDLPEETALKCIKSVRDLPGFNTLATKCQAYLNNMSLRNRIMALIGEMHSSLDTVINYFSTKTPNGNFSGLEGLGSNPARLCNTVKQAFREFFVVGIKLVAFCELFNKEKAELSKDEQHEIITYAKSYLPIFLSQLSQMLQGLKAIFNSMSSSQRNELATYLVPEIENNFEFIFTLAEESKSAIEQIIITLMSPTEPVQKGNQEKKELIGEIYQKTLNQRELSRIRSVHQELNCSLIHFDQKRQHFLNTPTEYKIRSVLRHVDQIVEELPIFLLRLEEVMAALEDKFEWKDFKFCFKVGTSKVSGVLHTMLNHRAAVYKTIEHLSEMVQRDTFTQTLVSLGLLDPPNQTLDSSSQASAYGISNAAHTQNEINLNLVKDFRVPPTAMNSKLSESVLELLTSESGTDMLFEVVNSSSDSRDAPTDAPESAEVATPEVHTFKAHRVIVAARCDWFRRALLSGMRESIDKKILVHDMSHVLFRHFLKYLYCGRLDTSSLSFEQLTDLMLLADRYELDSLKHACEICLQGFIDEETALCLLSMSEQINARMLRESCIFFISTHPDVMETELFEELPHCLQAEVYKARSMWAKPKRPKKQNSSERLLGFRSHSSSPNSADSSVADLDEFAYQLQLDPEL</sequence>
<dbReference type="Pfam" id="PF04280">
    <property type="entry name" value="Tim44"/>
    <property type="match status" value="1"/>
</dbReference>
<dbReference type="AlphaFoldDB" id="A0A8S1D394"/>
<evidence type="ECO:0000313" key="11">
    <source>
        <dbReference type="Proteomes" id="UP000494165"/>
    </source>
</evidence>
<feature type="compositionally biased region" description="Low complexity" evidence="8">
    <location>
        <begin position="1224"/>
        <end position="1235"/>
    </location>
</feature>
<dbReference type="PROSITE" id="PS50097">
    <property type="entry name" value="BTB"/>
    <property type="match status" value="1"/>
</dbReference>
<dbReference type="CDD" id="cd14733">
    <property type="entry name" value="BACK"/>
    <property type="match status" value="1"/>
</dbReference>
<dbReference type="GO" id="GO:0051087">
    <property type="term" value="F:protein-folding chaperone binding"/>
    <property type="evidence" value="ECO:0007669"/>
    <property type="project" value="TreeGrafter"/>
</dbReference>
<dbReference type="InterPro" id="IPR000210">
    <property type="entry name" value="BTB/POZ_dom"/>
</dbReference>
<dbReference type="PANTHER" id="PTHR10721:SF1">
    <property type="entry name" value="MITOCHONDRIAL IMPORT INNER MEMBRANE TRANSLOCASE SUBUNIT TIM44"/>
    <property type="match status" value="1"/>
</dbReference>
<dbReference type="SMART" id="SM00225">
    <property type="entry name" value="BTB"/>
    <property type="match status" value="2"/>
</dbReference>
<name>A0A8S1D394_9INSE</name>
<keyword evidence="5" id="KW-0496">Mitochondrion</keyword>
<dbReference type="EMBL" id="CADEPI010000100">
    <property type="protein sequence ID" value="CAB3374581.1"/>
    <property type="molecule type" value="Genomic_DNA"/>
</dbReference>
<evidence type="ECO:0000256" key="3">
    <source>
        <dbReference type="ARBA" id="ARBA00022792"/>
    </source>
</evidence>
<protein>
    <recommendedName>
        <fullName evidence="9">BTB domain-containing protein</fullName>
    </recommendedName>
</protein>
<evidence type="ECO:0000256" key="5">
    <source>
        <dbReference type="ARBA" id="ARBA00023128"/>
    </source>
</evidence>
<evidence type="ECO:0000259" key="9">
    <source>
        <dbReference type="PROSITE" id="PS50097"/>
    </source>
</evidence>
<comment type="subcellular location">
    <subcellularLocation>
        <location evidence="1">Mitochondrion inner membrane</location>
    </subcellularLocation>
</comment>
<dbReference type="SMART" id="SM00978">
    <property type="entry name" value="Tim44"/>
    <property type="match status" value="1"/>
</dbReference>
<keyword evidence="3" id="KW-0999">Mitochondrion inner membrane</keyword>
<feature type="coiled-coil region" evidence="7">
    <location>
        <begin position="53"/>
        <end position="87"/>
    </location>
</feature>
<evidence type="ECO:0000256" key="4">
    <source>
        <dbReference type="ARBA" id="ARBA00022946"/>
    </source>
</evidence>
<gene>
    <name evidence="10" type="ORF">CLODIP_2_CD06382</name>
</gene>
<evidence type="ECO:0000256" key="6">
    <source>
        <dbReference type="ARBA" id="ARBA00023136"/>
    </source>
</evidence>
<comment type="caution">
    <text evidence="10">The sequence shown here is derived from an EMBL/GenBank/DDBJ whole genome shotgun (WGS) entry which is preliminary data.</text>
</comment>
<dbReference type="InterPro" id="IPR032710">
    <property type="entry name" value="NTF2-like_dom_sf"/>
</dbReference>
<accession>A0A8S1D394</accession>
<dbReference type="Gene3D" id="3.30.710.10">
    <property type="entry name" value="Potassium Channel Kv1.1, Chain A"/>
    <property type="match status" value="2"/>
</dbReference>
<dbReference type="Pfam" id="PF00651">
    <property type="entry name" value="BTB"/>
    <property type="match status" value="2"/>
</dbReference>
<dbReference type="Proteomes" id="UP000494165">
    <property type="component" value="Unassembled WGS sequence"/>
</dbReference>
<dbReference type="GO" id="GO:0005743">
    <property type="term" value="C:mitochondrial inner membrane"/>
    <property type="evidence" value="ECO:0007669"/>
    <property type="project" value="UniProtKB-SubCell"/>
</dbReference>
<dbReference type="SUPFAM" id="SSF54695">
    <property type="entry name" value="POZ domain"/>
    <property type="match status" value="2"/>
</dbReference>